<proteinExistence type="predicted"/>
<sequence length="481" mass="51109">MRYDDPTGPHISVGYIRIPAADPAARRGVLFGNPGGPGIDAYSYFGIDGGPLSTFEWPAEIRNEWDLVAVQPRGQVHSTQLACPAQGLDDPLTIAQAQLSSGRYLRDACESGQPGYPSTMTTQTNAMDWESVRAALGYEKISIMGLSYGTYLGSAYASLYPQHTDRVVLDSAMDPNLRWQALAASQIAGYERALEDYFSFVAANDATYHMGDTPLKAYQYWSARIVEETGTNPTVTPPPAQVGDLPAGLGSSGELGAEAMTSSSKARVEGEGIVSRMLHPGATQAASGLLNATRTLLPAPSMWDSLARMTNGTLPPHDGTEGLSEEETKKLAEEQILQSMGMIQLATVQQCNENITAPDHGLLPTALWARYVSNDLFTAPNAVLASGMQCSGTQPVAGPVELDGSQLAVRPLQINATGDPQTVYSGRGTIAGAMGSHLVTVHGPGHGHVGLGNKAVDRIVIDYLRTGRTEVTDAPGYFEAR</sequence>
<name>A0A2S0WH00_9CORY</name>
<dbReference type="KEGG" id="clia:C3E79_04420"/>
<protein>
    <submittedName>
        <fullName evidence="1">Alpha/beta hydrolase</fullName>
    </submittedName>
</protein>
<keyword evidence="2" id="KW-1185">Reference proteome</keyword>
<dbReference type="InterPro" id="IPR013595">
    <property type="entry name" value="Pept_S33_TAP-like_C"/>
</dbReference>
<dbReference type="Pfam" id="PF08386">
    <property type="entry name" value="Abhydrolase_4"/>
    <property type="match status" value="1"/>
</dbReference>
<dbReference type="Gene3D" id="3.40.50.1820">
    <property type="entry name" value="alpha/beta hydrolase"/>
    <property type="match status" value="1"/>
</dbReference>
<organism evidence="1 2">
    <name type="scientific">Corynebacterium liangguodongii</name>
    <dbReference type="NCBI Taxonomy" id="2079535"/>
    <lineage>
        <taxon>Bacteria</taxon>
        <taxon>Bacillati</taxon>
        <taxon>Actinomycetota</taxon>
        <taxon>Actinomycetes</taxon>
        <taxon>Mycobacteriales</taxon>
        <taxon>Corynebacteriaceae</taxon>
        <taxon>Corynebacterium</taxon>
    </lineage>
</organism>
<evidence type="ECO:0000313" key="2">
    <source>
        <dbReference type="Proteomes" id="UP000244754"/>
    </source>
</evidence>
<dbReference type="Pfam" id="PF00561">
    <property type="entry name" value="Abhydrolase_1"/>
    <property type="match status" value="1"/>
</dbReference>
<dbReference type="InterPro" id="IPR029058">
    <property type="entry name" value="AB_hydrolase_fold"/>
</dbReference>
<dbReference type="Proteomes" id="UP000244754">
    <property type="component" value="Chromosome"/>
</dbReference>
<accession>A0A2S0WH00</accession>
<dbReference type="SUPFAM" id="SSF53474">
    <property type="entry name" value="alpha/beta-Hydrolases"/>
    <property type="match status" value="1"/>
</dbReference>
<evidence type="ECO:0000313" key="1">
    <source>
        <dbReference type="EMBL" id="AWB85045.1"/>
    </source>
</evidence>
<keyword evidence="1" id="KW-0378">Hydrolase</keyword>
<dbReference type="EMBL" id="CP026948">
    <property type="protein sequence ID" value="AWB85045.1"/>
    <property type="molecule type" value="Genomic_DNA"/>
</dbReference>
<dbReference type="OrthoDB" id="4447445at2"/>
<reference evidence="2" key="1">
    <citation type="submission" date="2018-01" db="EMBL/GenBank/DDBJ databases">
        <authorList>
            <person name="Li J."/>
        </authorList>
    </citation>
    <scope>NUCLEOTIDE SEQUENCE [LARGE SCALE GENOMIC DNA]</scope>
    <source>
        <strain evidence="2">2184</strain>
    </source>
</reference>
<dbReference type="InterPro" id="IPR000073">
    <property type="entry name" value="AB_hydrolase_1"/>
</dbReference>
<gene>
    <name evidence="1" type="ORF">C3E79_04420</name>
</gene>
<dbReference type="AlphaFoldDB" id="A0A2S0WH00"/>
<dbReference type="GO" id="GO:0016787">
    <property type="term" value="F:hydrolase activity"/>
    <property type="evidence" value="ECO:0007669"/>
    <property type="project" value="UniProtKB-KW"/>
</dbReference>